<evidence type="ECO:0000256" key="9">
    <source>
        <dbReference type="RuleBase" id="RU003722"/>
    </source>
</evidence>
<evidence type="ECO:0000259" key="12">
    <source>
        <dbReference type="Pfam" id="PF00999"/>
    </source>
</evidence>
<dbReference type="InterPro" id="IPR006153">
    <property type="entry name" value="Cation/H_exchanger_TM"/>
</dbReference>
<dbReference type="EMBL" id="CAAALY010002517">
    <property type="protein sequence ID" value="VEL07815.1"/>
    <property type="molecule type" value="Genomic_DNA"/>
</dbReference>
<comment type="similarity">
    <text evidence="9">Belongs to the monovalent cation:proton antiporter 1 (CPA1) transporter (TC 2.A.36) family.</text>
</comment>
<dbReference type="InterPro" id="IPR004709">
    <property type="entry name" value="NaH_exchanger"/>
</dbReference>
<evidence type="ECO:0000256" key="7">
    <source>
        <dbReference type="ARBA" id="ARBA00023136"/>
    </source>
</evidence>
<feature type="compositionally biased region" description="Basic and acidic residues" evidence="10">
    <location>
        <begin position="835"/>
        <end position="844"/>
    </location>
</feature>
<feature type="transmembrane region" description="Helical" evidence="11">
    <location>
        <begin position="420"/>
        <end position="442"/>
    </location>
</feature>
<sequence length="907" mass="101707">MNNSHIEHFEYTAKIQAISWQFEEYYIHVTIMVFLMVVILLKMVYNYVIWVSTYIPESLLLICVGVIFGALIRFAQVDKNIDTWQLTPKLFFEFLLPPIVLEAAYSLYNRTFGEFLGTILVYAVLGTVLNFLLIGPVLYGLDCLGVMGSPTLHLDLKGYLLFSSLIVAVDPVAVLAIFQDIGVDLGLYYMVFGESLLNDAVTIVLYQIMQAFAGKEHITGGEIAVGLASFFTVSLGGLLVGVLLGVATCFLTRIYSSMEVIIVLMLGYLAYIMGEVVGWSGIISMIGCGLVQASYAFHNLQTTNVTVVKHISKSVAELSEAVIFLFIGIELFRKNLTWHTGFHLWSLTICLVVRLSVVLLLTAIINWVRVDGVKISMTQQFIVIYGGLRGAVAFSLSVLIRESSLDFSGKGGKEMKSTFITATLFIILFTVGFMGMTMKPLVRLLKIKMHTKTGLSLFNKLNDHIIDQVLAGIETVSGERGRNLVREWCIRVDDRYVRRVLQRDPATHDHKIVKVYEKMALKLHYATIRPDQSMLHLDELPVTIRTKHLSQTMSTHQLASLGSMVNLEELQFHSYAEKIAFTTVPEEEEEEEDGEESRREERERDEHNICWRERKCSTFSDHKELSVEPIEFRSPRRISLLDGGRHQEDFRHAFIELIRSKGLALDCQLRRGSCEASFNKPDMWRRKTATIVASDRPRVSVSGLDSDRRAYRNMALDVGEAMVLRSRSELAEANKLATLPVAMHAPSSVATVRTSVNQHGGAHTDESVVELSHQPNKASRTTLLRNLPAPEQNIMQKSSFSQISVVEDHDDSIPRNSTCSKAQELSVAAPELVEAAKEPEDKPITKGSSAFCSNDQSTGNYIGRIPKIIIELDSTVQSEPQEAPPKWCSKKYPKENGKEHVFADAFQ</sequence>
<evidence type="ECO:0000313" key="13">
    <source>
        <dbReference type="EMBL" id="VEL07815.1"/>
    </source>
</evidence>
<evidence type="ECO:0000256" key="1">
    <source>
        <dbReference type="ARBA" id="ARBA00004141"/>
    </source>
</evidence>
<dbReference type="InterPro" id="IPR018422">
    <property type="entry name" value="Cation/H_exchanger_CPA1"/>
</dbReference>
<keyword evidence="2 9" id="KW-0813">Transport</keyword>
<dbReference type="Proteomes" id="UP000784294">
    <property type="component" value="Unassembled WGS sequence"/>
</dbReference>
<keyword evidence="14" id="KW-1185">Reference proteome</keyword>
<dbReference type="AlphaFoldDB" id="A0A448WBT7"/>
<dbReference type="PRINTS" id="PR01084">
    <property type="entry name" value="NAHEXCHNGR"/>
</dbReference>
<evidence type="ECO:0000256" key="11">
    <source>
        <dbReference type="SAM" id="Phobius"/>
    </source>
</evidence>
<dbReference type="GO" id="GO:0005886">
    <property type="term" value="C:plasma membrane"/>
    <property type="evidence" value="ECO:0007669"/>
    <property type="project" value="TreeGrafter"/>
</dbReference>
<feature type="compositionally biased region" description="Acidic residues" evidence="10">
    <location>
        <begin position="585"/>
        <end position="595"/>
    </location>
</feature>
<reference evidence="13" key="1">
    <citation type="submission" date="2018-11" db="EMBL/GenBank/DDBJ databases">
        <authorList>
            <consortium name="Pathogen Informatics"/>
        </authorList>
    </citation>
    <scope>NUCLEOTIDE SEQUENCE</scope>
</reference>
<keyword evidence="8 9" id="KW-0739">Sodium transport</keyword>
<organism evidence="13 14">
    <name type="scientific">Protopolystoma xenopodis</name>
    <dbReference type="NCBI Taxonomy" id="117903"/>
    <lineage>
        <taxon>Eukaryota</taxon>
        <taxon>Metazoa</taxon>
        <taxon>Spiralia</taxon>
        <taxon>Lophotrochozoa</taxon>
        <taxon>Platyhelminthes</taxon>
        <taxon>Monogenea</taxon>
        <taxon>Polyopisthocotylea</taxon>
        <taxon>Polystomatidea</taxon>
        <taxon>Polystomatidae</taxon>
        <taxon>Protopolystoma</taxon>
    </lineage>
</organism>
<keyword evidence="5" id="KW-0915">Sodium</keyword>
<keyword evidence="3 9" id="KW-0812">Transmembrane</keyword>
<protein>
    <recommendedName>
        <fullName evidence="9">Sodium/hydrogen exchanger</fullName>
    </recommendedName>
</protein>
<comment type="caution">
    <text evidence="13">The sequence shown here is derived from an EMBL/GenBank/DDBJ whole genome shotgun (WGS) entry which is preliminary data.</text>
</comment>
<feature type="transmembrane region" description="Helical" evidence="11">
    <location>
        <begin position="25"/>
        <end position="45"/>
    </location>
</feature>
<feature type="transmembrane region" description="Helical" evidence="11">
    <location>
        <begin position="342"/>
        <end position="368"/>
    </location>
</feature>
<feature type="transmembrane region" description="Helical" evidence="11">
    <location>
        <begin position="159"/>
        <end position="178"/>
    </location>
</feature>
<feature type="transmembrane region" description="Helical" evidence="11">
    <location>
        <begin position="254"/>
        <end position="273"/>
    </location>
</feature>
<comment type="subcellular location">
    <subcellularLocation>
        <location evidence="1">Membrane</location>
        <topology evidence="1">Multi-pass membrane protein</topology>
    </subcellularLocation>
</comment>
<gene>
    <name evidence="13" type="ORF">PXEA_LOCUS1255</name>
</gene>
<keyword evidence="7 11" id="KW-0472">Membrane</keyword>
<evidence type="ECO:0000256" key="5">
    <source>
        <dbReference type="ARBA" id="ARBA00023053"/>
    </source>
</evidence>
<evidence type="ECO:0000256" key="6">
    <source>
        <dbReference type="ARBA" id="ARBA00023065"/>
    </source>
</evidence>
<feature type="transmembrane region" description="Helical" evidence="11">
    <location>
        <begin position="57"/>
        <end position="75"/>
    </location>
</feature>
<dbReference type="GO" id="GO:0015386">
    <property type="term" value="F:potassium:proton antiporter activity"/>
    <property type="evidence" value="ECO:0007669"/>
    <property type="project" value="TreeGrafter"/>
</dbReference>
<dbReference type="Gene3D" id="6.10.140.1330">
    <property type="match status" value="1"/>
</dbReference>
<dbReference type="GO" id="GO:0098719">
    <property type="term" value="P:sodium ion import across plasma membrane"/>
    <property type="evidence" value="ECO:0007669"/>
    <property type="project" value="TreeGrafter"/>
</dbReference>
<feature type="transmembrane region" description="Helical" evidence="11">
    <location>
        <begin position="115"/>
        <end position="139"/>
    </location>
</feature>
<feature type="domain" description="Cation/H+ exchanger transmembrane" evidence="12">
    <location>
        <begin position="52"/>
        <end position="443"/>
    </location>
</feature>
<feature type="transmembrane region" description="Helical" evidence="11">
    <location>
        <begin position="223"/>
        <end position="247"/>
    </location>
</feature>
<feature type="region of interest" description="Disordered" evidence="10">
    <location>
        <begin position="583"/>
        <end position="605"/>
    </location>
</feature>
<dbReference type="NCBIfam" id="TIGR00840">
    <property type="entry name" value="b_cpa1"/>
    <property type="match status" value="1"/>
</dbReference>
<dbReference type="GO" id="GO:0015385">
    <property type="term" value="F:sodium:proton antiporter activity"/>
    <property type="evidence" value="ECO:0007669"/>
    <property type="project" value="InterPro"/>
</dbReference>
<dbReference type="Pfam" id="PF00999">
    <property type="entry name" value="Na_H_Exchanger"/>
    <property type="match status" value="1"/>
</dbReference>
<feature type="transmembrane region" description="Helical" evidence="11">
    <location>
        <begin position="185"/>
        <end position="208"/>
    </location>
</feature>
<evidence type="ECO:0000256" key="2">
    <source>
        <dbReference type="ARBA" id="ARBA00022448"/>
    </source>
</evidence>
<keyword evidence="9" id="KW-0050">Antiport</keyword>
<evidence type="ECO:0000256" key="4">
    <source>
        <dbReference type="ARBA" id="ARBA00022989"/>
    </source>
</evidence>
<feature type="transmembrane region" description="Helical" evidence="11">
    <location>
        <begin position="90"/>
        <end position="108"/>
    </location>
</feature>
<accession>A0A448WBT7</accession>
<keyword evidence="6 9" id="KW-0406">Ion transport</keyword>
<evidence type="ECO:0000256" key="10">
    <source>
        <dbReference type="SAM" id="MobiDB-lite"/>
    </source>
</evidence>
<keyword evidence="4 11" id="KW-1133">Transmembrane helix</keyword>
<dbReference type="PANTHER" id="PTHR10110">
    <property type="entry name" value="SODIUM/HYDROGEN EXCHANGER"/>
    <property type="match status" value="1"/>
</dbReference>
<feature type="transmembrane region" description="Helical" evidence="11">
    <location>
        <begin position="279"/>
        <end position="297"/>
    </location>
</feature>
<feature type="compositionally biased region" description="Basic and acidic residues" evidence="10">
    <location>
        <begin position="596"/>
        <end position="605"/>
    </location>
</feature>
<proteinExistence type="inferred from homology"/>
<dbReference type="OrthoDB" id="196264at2759"/>
<feature type="region of interest" description="Disordered" evidence="10">
    <location>
        <begin position="835"/>
        <end position="856"/>
    </location>
</feature>
<feature type="transmembrane region" description="Helical" evidence="11">
    <location>
        <begin position="380"/>
        <end position="400"/>
    </location>
</feature>
<dbReference type="PANTHER" id="PTHR10110:SF126">
    <property type="entry name" value="NA(+)_H(+) EXCHANGER PROTEIN 7"/>
    <property type="match status" value="1"/>
</dbReference>
<evidence type="ECO:0000256" key="3">
    <source>
        <dbReference type="ARBA" id="ARBA00022692"/>
    </source>
</evidence>
<name>A0A448WBT7_9PLAT</name>
<evidence type="ECO:0000256" key="8">
    <source>
        <dbReference type="ARBA" id="ARBA00023201"/>
    </source>
</evidence>
<dbReference type="GO" id="GO:0051453">
    <property type="term" value="P:regulation of intracellular pH"/>
    <property type="evidence" value="ECO:0007669"/>
    <property type="project" value="TreeGrafter"/>
</dbReference>
<evidence type="ECO:0000313" key="14">
    <source>
        <dbReference type="Proteomes" id="UP000784294"/>
    </source>
</evidence>
<feature type="compositionally biased region" description="Polar residues" evidence="10">
    <location>
        <begin position="846"/>
        <end position="856"/>
    </location>
</feature>